<dbReference type="Gramene" id="TKW27656">
    <property type="protein sequence ID" value="TKW27656"/>
    <property type="gene ID" value="SEVIR_3G271971v2"/>
</dbReference>
<protein>
    <submittedName>
        <fullName evidence="1">Uncharacterized protein</fullName>
    </submittedName>
</protein>
<reference evidence="1" key="1">
    <citation type="submission" date="2019-03" db="EMBL/GenBank/DDBJ databases">
        <title>WGS assembly of Setaria viridis.</title>
        <authorList>
            <person name="Huang P."/>
            <person name="Jenkins J."/>
            <person name="Grimwood J."/>
            <person name="Barry K."/>
            <person name="Healey A."/>
            <person name="Mamidi S."/>
            <person name="Sreedasyam A."/>
            <person name="Shu S."/>
            <person name="Feldman M."/>
            <person name="Wu J."/>
            <person name="Yu Y."/>
            <person name="Chen C."/>
            <person name="Johnson J."/>
            <person name="Rokhsar D."/>
            <person name="Baxter I."/>
            <person name="Schmutz J."/>
            <person name="Brutnell T."/>
            <person name="Kellogg E."/>
        </authorList>
    </citation>
    <scope>NUCLEOTIDE SEQUENCE [LARGE SCALE GENOMIC DNA]</scope>
</reference>
<keyword evidence="2" id="KW-1185">Reference proteome</keyword>
<gene>
    <name evidence="1" type="ORF">SEVIR_3G271971v2</name>
</gene>
<name>A0A4V6D9Y8_SETVI</name>
<dbReference type="EMBL" id="CM016554">
    <property type="protein sequence ID" value="TKW27656.1"/>
    <property type="molecule type" value="Genomic_DNA"/>
</dbReference>
<evidence type="ECO:0000313" key="2">
    <source>
        <dbReference type="Proteomes" id="UP000298652"/>
    </source>
</evidence>
<dbReference type="AlphaFoldDB" id="A0A4V6D9Y8"/>
<evidence type="ECO:0000313" key="1">
    <source>
        <dbReference type="EMBL" id="TKW27656.1"/>
    </source>
</evidence>
<accession>A0A4V6D9Y8</accession>
<sequence>MRFALSPPWIGQLGPAPRQSPCELKSPLHTIFVGQWPCSPHARAHTMRATPPRLTGAHHPANPRAPCYVTTPFLSSRSSPPI</sequence>
<dbReference type="Proteomes" id="UP000298652">
    <property type="component" value="Chromosome 3"/>
</dbReference>
<proteinExistence type="predicted"/>
<organism evidence="1 2">
    <name type="scientific">Setaria viridis</name>
    <name type="common">Green bristlegrass</name>
    <name type="synonym">Setaria italica subsp. viridis</name>
    <dbReference type="NCBI Taxonomy" id="4556"/>
    <lineage>
        <taxon>Eukaryota</taxon>
        <taxon>Viridiplantae</taxon>
        <taxon>Streptophyta</taxon>
        <taxon>Embryophyta</taxon>
        <taxon>Tracheophyta</taxon>
        <taxon>Spermatophyta</taxon>
        <taxon>Magnoliopsida</taxon>
        <taxon>Liliopsida</taxon>
        <taxon>Poales</taxon>
        <taxon>Poaceae</taxon>
        <taxon>PACMAD clade</taxon>
        <taxon>Panicoideae</taxon>
        <taxon>Panicodae</taxon>
        <taxon>Paniceae</taxon>
        <taxon>Cenchrinae</taxon>
        <taxon>Setaria</taxon>
    </lineage>
</organism>